<sequence>MDAHSERRRRRWSIPLFPQLIDLGAIVRDPQIGPVDGHAQFLGQPVEFSQGTATCAARPEDIRIGVASLGEVGFKATVYDVSFVGALERIALGLPTGEQIVAALHPDTAAVMPGQLLGCRIALSAIDVLPASRLLQIATDGSTRPVQPAGQEMPIALRPVTVPDFGLPLEQPAIPAAYAD</sequence>
<evidence type="ECO:0000313" key="3">
    <source>
        <dbReference type="Proteomes" id="UP000240653"/>
    </source>
</evidence>
<dbReference type="GO" id="GO:0005524">
    <property type="term" value="F:ATP binding"/>
    <property type="evidence" value="ECO:0007669"/>
    <property type="project" value="InterPro"/>
</dbReference>
<dbReference type="GO" id="GO:0022857">
    <property type="term" value="F:transmembrane transporter activity"/>
    <property type="evidence" value="ECO:0007669"/>
    <property type="project" value="InterPro"/>
</dbReference>
<accession>A0A2P7S567</accession>
<dbReference type="EMBL" id="PXYL01000013">
    <property type="protein sequence ID" value="PSJ57625.1"/>
    <property type="molecule type" value="Genomic_DNA"/>
</dbReference>
<comment type="caution">
    <text evidence="2">The sequence shown here is derived from an EMBL/GenBank/DDBJ whole genome shotgun (WGS) entry which is preliminary data.</text>
</comment>
<organism evidence="2 3">
    <name type="scientific">Pseudaminobacter soli</name>
    <name type="common">ex Li et al. 2025</name>
    <dbReference type="NCBI Taxonomy" id="1295366"/>
    <lineage>
        <taxon>Bacteria</taxon>
        <taxon>Pseudomonadati</taxon>
        <taxon>Pseudomonadota</taxon>
        <taxon>Alphaproteobacteria</taxon>
        <taxon>Hyphomicrobiales</taxon>
        <taxon>Phyllobacteriaceae</taxon>
        <taxon>Pseudaminobacter</taxon>
    </lineage>
</organism>
<dbReference type="SUPFAM" id="SSF50331">
    <property type="entry name" value="MOP-like"/>
    <property type="match status" value="1"/>
</dbReference>
<dbReference type="InterPro" id="IPR013611">
    <property type="entry name" value="Transp-assoc_OB_typ2"/>
</dbReference>
<evidence type="ECO:0000259" key="1">
    <source>
        <dbReference type="Pfam" id="PF08402"/>
    </source>
</evidence>
<gene>
    <name evidence="2" type="ORF">C7I85_21945</name>
</gene>
<keyword evidence="3" id="KW-1185">Reference proteome</keyword>
<dbReference type="Pfam" id="PF08402">
    <property type="entry name" value="TOBE_2"/>
    <property type="match status" value="1"/>
</dbReference>
<dbReference type="InterPro" id="IPR008995">
    <property type="entry name" value="Mo/tungstate-bd_C_term_dom"/>
</dbReference>
<protein>
    <recommendedName>
        <fullName evidence="1">Transport-associated OB type 2 domain-containing protein</fullName>
    </recommendedName>
</protein>
<evidence type="ECO:0000313" key="2">
    <source>
        <dbReference type="EMBL" id="PSJ57625.1"/>
    </source>
</evidence>
<dbReference type="Proteomes" id="UP000240653">
    <property type="component" value="Unassembled WGS sequence"/>
</dbReference>
<feature type="domain" description="Transport-associated OB type 2" evidence="1">
    <location>
        <begin position="57"/>
        <end position="115"/>
    </location>
</feature>
<reference evidence="2 3" key="1">
    <citation type="submission" date="2018-03" db="EMBL/GenBank/DDBJ databases">
        <title>The draft genome of Mesorhizobium soli JCM 19897.</title>
        <authorList>
            <person name="Li L."/>
            <person name="Liu L."/>
            <person name="Liang L."/>
            <person name="Wang T."/>
            <person name="Zhang X."/>
        </authorList>
    </citation>
    <scope>NUCLEOTIDE SEQUENCE [LARGE SCALE GENOMIC DNA]</scope>
    <source>
        <strain evidence="2 3">JCM 19897</strain>
    </source>
</reference>
<dbReference type="AlphaFoldDB" id="A0A2P7S567"/>
<proteinExistence type="predicted"/>
<dbReference type="GO" id="GO:0043190">
    <property type="term" value="C:ATP-binding cassette (ABC) transporter complex"/>
    <property type="evidence" value="ECO:0007669"/>
    <property type="project" value="InterPro"/>
</dbReference>
<name>A0A2P7S567_9HYPH</name>